<dbReference type="AlphaFoldDB" id="A0A7C4TKY5"/>
<reference evidence="2" key="1">
    <citation type="journal article" date="2020" name="mSystems">
        <title>Genome- and Community-Level Interaction Insights into Carbon Utilization and Element Cycling Functions of Hydrothermarchaeota in Hydrothermal Sediment.</title>
        <authorList>
            <person name="Zhou Z."/>
            <person name="Liu Y."/>
            <person name="Xu W."/>
            <person name="Pan J."/>
            <person name="Luo Z.H."/>
            <person name="Li M."/>
        </authorList>
    </citation>
    <scope>NUCLEOTIDE SEQUENCE [LARGE SCALE GENOMIC DNA]</scope>
    <source>
        <strain evidence="2">SpSt-417</strain>
    </source>
</reference>
<keyword evidence="1" id="KW-1133">Transmembrane helix</keyword>
<evidence type="ECO:0000313" key="2">
    <source>
        <dbReference type="EMBL" id="HGW29364.1"/>
    </source>
</evidence>
<dbReference type="InterPro" id="IPR043716">
    <property type="entry name" value="DUF5657"/>
</dbReference>
<organism evidence="2">
    <name type="scientific">candidate division WWE3 bacterium</name>
    <dbReference type="NCBI Taxonomy" id="2053526"/>
    <lineage>
        <taxon>Bacteria</taxon>
        <taxon>Katanobacteria</taxon>
    </lineage>
</organism>
<dbReference type="EMBL" id="DSRT01000017">
    <property type="protein sequence ID" value="HGW29364.1"/>
    <property type="molecule type" value="Genomic_DNA"/>
</dbReference>
<proteinExistence type="predicted"/>
<protein>
    <submittedName>
        <fullName evidence="2">Uncharacterized protein</fullName>
    </submittedName>
</protein>
<gene>
    <name evidence="2" type="ORF">ENR63_00340</name>
</gene>
<evidence type="ECO:0000256" key="1">
    <source>
        <dbReference type="SAM" id="Phobius"/>
    </source>
</evidence>
<name>A0A7C4TKY5_UNCKA</name>
<feature type="transmembrane region" description="Helical" evidence="1">
    <location>
        <begin position="56"/>
        <end position="75"/>
    </location>
</feature>
<sequence length="76" mass="8340">MSALVTLLQSPAFLFAAKVAVVCLISLYGIFSFVVLRQVGLMNRTFQTDFGGLFKIVAGLHFMAVLIIFFLALILL</sequence>
<dbReference type="Pfam" id="PF18901">
    <property type="entry name" value="DUF5657"/>
    <property type="match status" value="1"/>
</dbReference>
<comment type="caution">
    <text evidence="2">The sequence shown here is derived from an EMBL/GenBank/DDBJ whole genome shotgun (WGS) entry which is preliminary data.</text>
</comment>
<keyword evidence="1" id="KW-0812">Transmembrane</keyword>
<keyword evidence="1" id="KW-0472">Membrane</keyword>
<accession>A0A7C4TKY5</accession>
<feature type="transmembrane region" description="Helical" evidence="1">
    <location>
        <begin position="12"/>
        <end position="36"/>
    </location>
</feature>